<dbReference type="InterPro" id="IPR018062">
    <property type="entry name" value="HTH_AraC-typ_CS"/>
</dbReference>
<dbReference type="PANTHER" id="PTHR46796:SF10">
    <property type="entry name" value="TRANSCRIPTIONAL ACTIVATOR FEAR"/>
    <property type="match status" value="1"/>
</dbReference>
<gene>
    <name evidence="6" type="ORF">KSS95_20485</name>
</gene>
<evidence type="ECO:0000256" key="3">
    <source>
        <dbReference type="ARBA" id="ARBA00023125"/>
    </source>
</evidence>
<evidence type="ECO:0000313" key="6">
    <source>
        <dbReference type="EMBL" id="QXH34500.1"/>
    </source>
</evidence>
<sequence>MTTGPLLSLRHYRHDLIAHSHDHSQLVFGLGGRLDFEVQGRGARIDRQDLMVVPAGAHHTCGSPAGSHCLVLDVPPGPWLDEHLGEHVDNSRRLLDRPGALSLDSRQQQLVDWLAASPVNDPLIARQGAVLLLASLHPQAGASALANKRLPYAAFDAHIEQHAAYPLQVADLARLAGLSSARLHARFASETGMTPMDYIRQRRLLMARRLLRDTPLPVGEVAARVGYGSQSAFSAAVLRTFGCTPLALRRESGDNGREVGDRTA</sequence>
<dbReference type="InterPro" id="IPR018060">
    <property type="entry name" value="HTH_AraC"/>
</dbReference>
<dbReference type="RefSeq" id="WP_217849139.1">
    <property type="nucleotide sequence ID" value="NZ_CP077073.1"/>
</dbReference>
<keyword evidence="2" id="KW-0805">Transcription regulation</keyword>
<evidence type="ECO:0000256" key="2">
    <source>
        <dbReference type="ARBA" id="ARBA00023015"/>
    </source>
</evidence>
<accession>A0ABX8M7Z4</accession>
<keyword evidence="4" id="KW-0804">Transcription</keyword>
<name>A0ABX8M7Z4_9PSED</name>
<feature type="domain" description="HTH araC/xylS-type" evidence="5">
    <location>
        <begin position="153"/>
        <end position="251"/>
    </location>
</feature>
<evidence type="ECO:0000256" key="1">
    <source>
        <dbReference type="ARBA" id="ARBA00004496"/>
    </source>
</evidence>
<dbReference type="SMART" id="SM00342">
    <property type="entry name" value="HTH_ARAC"/>
    <property type="match status" value="1"/>
</dbReference>
<keyword evidence="7" id="KW-1185">Reference proteome</keyword>
<dbReference type="Pfam" id="PF12833">
    <property type="entry name" value="HTH_18"/>
    <property type="match status" value="1"/>
</dbReference>
<dbReference type="EMBL" id="CP077073">
    <property type="protein sequence ID" value="QXH34500.1"/>
    <property type="molecule type" value="Genomic_DNA"/>
</dbReference>
<dbReference type="InterPro" id="IPR050204">
    <property type="entry name" value="AraC_XylS_family_regulators"/>
</dbReference>
<evidence type="ECO:0000313" key="7">
    <source>
        <dbReference type="Proteomes" id="UP001047646"/>
    </source>
</evidence>
<dbReference type="PROSITE" id="PS00041">
    <property type="entry name" value="HTH_ARAC_FAMILY_1"/>
    <property type="match status" value="1"/>
</dbReference>
<evidence type="ECO:0000259" key="5">
    <source>
        <dbReference type="PROSITE" id="PS01124"/>
    </source>
</evidence>
<evidence type="ECO:0000256" key="4">
    <source>
        <dbReference type="ARBA" id="ARBA00023163"/>
    </source>
</evidence>
<dbReference type="PANTHER" id="PTHR46796">
    <property type="entry name" value="HTH-TYPE TRANSCRIPTIONAL ACTIVATOR RHAS-RELATED"/>
    <property type="match status" value="1"/>
</dbReference>
<reference evidence="6" key="1">
    <citation type="journal article" date="2021" name="Microorganisms">
        <title>The Ever-Expanding Pseudomonas Genus: Description of 43 New Species and Partition of the Pseudomonas putida Group.</title>
        <authorList>
            <person name="Girard L."/>
            <person name="Lood C."/>
            <person name="Hofte M."/>
            <person name="Vandamme P."/>
            <person name="Rokni-Zadeh H."/>
            <person name="van Noort V."/>
            <person name="Lavigne R."/>
            <person name="De Mot R."/>
        </authorList>
    </citation>
    <scope>NUCLEOTIDE SEQUENCE</scope>
    <source>
        <strain evidence="6">COW39</strain>
    </source>
</reference>
<organism evidence="6 7">
    <name type="scientific">Pseudomonas muyukensis</name>
    <dbReference type="NCBI Taxonomy" id="2842357"/>
    <lineage>
        <taxon>Bacteria</taxon>
        <taxon>Pseudomonadati</taxon>
        <taxon>Pseudomonadota</taxon>
        <taxon>Gammaproteobacteria</taxon>
        <taxon>Pseudomonadales</taxon>
        <taxon>Pseudomonadaceae</taxon>
        <taxon>Pseudomonas</taxon>
    </lineage>
</organism>
<protein>
    <submittedName>
        <fullName evidence="6">AraC family transcriptional regulator</fullName>
    </submittedName>
</protein>
<proteinExistence type="predicted"/>
<keyword evidence="3" id="KW-0238">DNA-binding</keyword>
<dbReference type="Proteomes" id="UP001047646">
    <property type="component" value="Chromosome"/>
</dbReference>
<comment type="subcellular location">
    <subcellularLocation>
        <location evidence="1">Cytoplasm</location>
    </subcellularLocation>
</comment>
<dbReference type="PROSITE" id="PS01124">
    <property type="entry name" value="HTH_ARAC_FAMILY_2"/>
    <property type="match status" value="1"/>
</dbReference>